<evidence type="ECO:0000313" key="2">
    <source>
        <dbReference type="Proteomes" id="UP000006564"/>
    </source>
</evidence>
<sequence>MAKSPSPDAPRVLEKTLTRFPGAGMPEEAVQAASKNLGMIPILLDRVPGQVPIKEVLEQIGTLEYGEEEEEEEEEKGLPALKALLDRQIVSADETVIATVAPNFSTSKYNLIEHKPDAPITQKILVRAASNASSIKLMMEKLKDLITITKEVILATIRDWQGADTIKIIYDRLGSVPITRNVWKKAPIENPEFMTGFLFRLQRDLKPRVVWEDIWQDSHTDAETKATVTMAFLNLAEGQEAIDLLQAYPYDWEQKEDHGFENLIQRLLPNDIPSPETEQVAAIIVERCSNEVIEKFLNTEHQISITDKVMQAAERNKRANKEALL</sequence>
<protein>
    <submittedName>
        <fullName evidence="1">DNA, SC038</fullName>
    </submittedName>
</protein>
<proteinExistence type="predicted"/>
<accession>Q2U3E6</accession>
<reference evidence="1 2" key="1">
    <citation type="journal article" date="2005" name="Nature">
        <title>Genome sequencing and analysis of Aspergillus oryzae.</title>
        <authorList>
            <person name="Machida M."/>
            <person name="Asai K."/>
            <person name="Sano M."/>
            <person name="Tanaka T."/>
            <person name="Kumagai T."/>
            <person name="Terai G."/>
            <person name="Kusumoto K."/>
            <person name="Arima T."/>
            <person name="Akita O."/>
            <person name="Kashiwagi Y."/>
            <person name="Abe K."/>
            <person name="Gomi K."/>
            <person name="Horiuchi H."/>
            <person name="Kitamoto K."/>
            <person name="Kobayashi T."/>
            <person name="Takeuchi M."/>
            <person name="Denning D.W."/>
            <person name="Galagan J.E."/>
            <person name="Nierman W.C."/>
            <person name="Yu J."/>
            <person name="Archer D.B."/>
            <person name="Bennett J.W."/>
            <person name="Bhatnagar D."/>
            <person name="Cleveland T.E."/>
            <person name="Fedorova N.D."/>
            <person name="Gotoh O."/>
            <person name="Horikawa H."/>
            <person name="Hosoyama A."/>
            <person name="Ichinomiya M."/>
            <person name="Igarashi R."/>
            <person name="Iwashita K."/>
            <person name="Juvvadi P.R."/>
            <person name="Kato M."/>
            <person name="Kato Y."/>
            <person name="Kin T."/>
            <person name="Kokubun A."/>
            <person name="Maeda H."/>
            <person name="Maeyama N."/>
            <person name="Maruyama J."/>
            <person name="Nagasaki H."/>
            <person name="Nakajima T."/>
            <person name="Oda K."/>
            <person name="Okada K."/>
            <person name="Paulsen I."/>
            <person name="Sakamoto K."/>
            <person name="Sawano T."/>
            <person name="Takahashi M."/>
            <person name="Takase K."/>
            <person name="Terabayashi Y."/>
            <person name="Wortman J."/>
            <person name="Yamada O."/>
            <person name="Yamagata Y."/>
            <person name="Anazawa H."/>
            <person name="Hata Y."/>
            <person name="Koide Y."/>
            <person name="Komori T."/>
            <person name="Koyama Y."/>
            <person name="Minetoki T."/>
            <person name="Suharnan S."/>
            <person name="Tanaka A."/>
            <person name="Isono K."/>
            <person name="Kuhara S."/>
            <person name="Ogasawara N."/>
            <person name="Kikuchi H."/>
        </authorList>
    </citation>
    <scope>NUCLEOTIDE SEQUENCE [LARGE SCALE GENOMIC DNA]</scope>
    <source>
        <strain evidence="2">ATCC 42149 / RIB 40</strain>
    </source>
</reference>
<dbReference type="Proteomes" id="UP000006564">
    <property type="component" value="Chromosome 6"/>
</dbReference>
<gene>
    <name evidence="1" type="ORF">AO090038000072</name>
</gene>
<name>Q2U3E6_ASPOR</name>
<dbReference type="EMBL" id="AP007169">
    <property type="protein sequence ID" value="BAE63919.1"/>
    <property type="molecule type" value="Genomic_DNA"/>
</dbReference>
<dbReference type="RefSeq" id="XP_001825052.3">
    <property type="nucleotide sequence ID" value="XM_001825000.3"/>
</dbReference>
<dbReference type="OMA" id="DEWAMET"/>
<dbReference type="AlphaFoldDB" id="Q2U3E6"/>
<dbReference type="HOGENOM" id="CLU_069398_0_0_1"/>
<evidence type="ECO:0000313" key="1">
    <source>
        <dbReference type="EMBL" id="BAE63919.1"/>
    </source>
</evidence>
<dbReference type="VEuPathDB" id="FungiDB:AO090038000072"/>
<dbReference type="KEGG" id="aor:AO090038000072"/>
<keyword evidence="2" id="KW-1185">Reference proteome</keyword>
<organism evidence="1 2">
    <name type="scientific">Aspergillus oryzae (strain ATCC 42149 / RIB 40)</name>
    <name type="common">Yellow koji mold</name>
    <dbReference type="NCBI Taxonomy" id="510516"/>
    <lineage>
        <taxon>Eukaryota</taxon>
        <taxon>Fungi</taxon>
        <taxon>Dikarya</taxon>
        <taxon>Ascomycota</taxon>
        <taxon>Pezizomycotina</taxon>
        <taxon>Eurotiomycetes</taxon>
        <taxon>Eurotiomycetidae</taxon>
        <taxon>Eurotiales</taxon>
        <taxon>Aspergillaceae</taxon>
        <taxon>Aspergillus</taxon>
        <taxon>Aspergillus subgen. Circumdati</taxon>
    </lineage>
</organism>
<dbReference type="GeneID" id="5997147"/>
<dbReference type="EMBL" id="BA000054">
    <property type="protein sequence ID" value="BAE63919.1"/>
    <property type="molecule type" value="Genomic_DNA"/>
</dbReference>